<dbReference type="Pfam" id="PF03643">
    <property type="entry name" value="Vps26"/>
    <property type="match status" value="1"/>
</dbReference>
<proteinExistence type="evidence at transcript level"/>
<organism evidence="7">
    <name type="scientific">Phallusia mammillata</name>
    <dbReference type="NCBI Taxonomy" id="59560"/>
    <lineage>
        <taxon>Eukaryota</taxon>
        <taxon>Metazoa</taxon>
        <taxon>Chordata</taxon>
        <taxon>Tunicata</taxon>
        <taxon>Ascidiacea</taxon>
        <taxon>Phlebobranchia</taxon>
        <taxon>Ascidiidae</taxon>
        <taxon>Phallusia</taxon>
    </lineage>
</organism>
<comment type="subcellular location">
    <subcellularLocation>
        <location evidence="1">Endosome</location>
    </subcellularLocation>
</comment>
<comment type="subunit">
    <text evidence="6">Component of the commander complex that is essential for endosomal recycling of transmembrane cargos; the commander complex is composed of the CCC subcomplex and the retriever subcomplex. Component of the heterotrimeric retriever complex consisting of VPS26C, VPS29 and VPS35L; within the complex interacts with VPS35L. Interacts with SNX17 (via C-terminus); the interaction is direct and associates SNX17 with the retriever complex. Interacts with SNX31; the interaction is direct.</text>
</comment>
<dbReference type="GO" id="GO:0005768">
    <property type="term" value="C:endosome"/>
    <property type="evidence" value="ECO:0007669"/>
    <property type="project" value="UniProtKB-SubCell"/>
</dbReference>
<dbReference type="InterPro" id="IPR028934">
    <property type="entry name" value="Vps26-related"/>
</dbReference>
<keyword evidence="3" id="KW-0967">Endosome</keyword>
<protein>
    <recommendedName>
        <fullName evidence="4">Vacuolar protein sorting-associated protein 26C</fullName>
    </recommendedName>
</protein>
<dbReference type="AlphaFoldDB" id="A0A6F9DWT6"/>
<accession>A0A6F9DWT6</accession>
<evidence type="ECO:0000256" key="3">
    <source>
        <dbReference type="ARBA" id="ARBA00022753"/>
    </source>
</evidence>
<evidence type="ECO:0000256" key="1">
    <source>
        <dbReference type="ARBA" id="ARBA00004177"/>
    </source>
</evidence>
<sequence length="296" mass="33113">MATIDIKLDRHTKIYHETETVRGVIVVTSKNSLVHQGISLTCDGVVALTLSAKNVGRIEALYNSVKPVYMFSYATEAEKSGKLPPGKTEIPFEFVLKSKGSNKHLFETYHGVYITVQYTIKCVMKRPLLSKDLNAENEFLVELKSGAKSSVKQVPFTINRTSVQNVNTKANIPRFSIRGKLDSSQCCILRPFTGEFVVEHSETAIQSVELQLLRVETVGSVEGFAREVSTIQNIEIGSGDICRGLTVPIYMIFPRLFSCPTLDTTNFKIEFEVNIVVVFEDDSLVMENFPITITRF</sequence>
<dbReference type="EMBL" id="LR791769">
    <property type="protein sequence ID" value="CAB3267631.1"/>
    <property type="molecule type" value="mRNA"/>
</dbReference>
<evidence type="ECO:0000256" key="6">
    <source>
        <dbReference type="ARBA" id="ARBA00093474"/>
    </source>
</evidence>
<dbReference type="InterPro" id="IPR014752">
    <property type="entry name" value="Arrestin-like_C"/>
</dbReference>
<dbReference type="FunFam" id="2.60.40.640:FF:000009">
    <property type="entry name" value="Down syndrome critical region protein 3"/>
    <property type="match status" value="1"/>
</dbReference>
<evidence type="ECO:0000256" key="4">
    <source>
        <dbReference type="ARBA" id="ARBA00067597"/>
    </source>
</evidence>
<dbReference type="GO" id="GO:0006886">
    <property type="term" value="P:intracellular protein transport"/>
    <property type="evidence" value="ECO:0007669"/>
    <property type="project" value="InterPro"/>
</dbReference>
<comment type="similarity">
    <text evidence="2">Belongs to the VPS26 family.</text>
</comment>
<dbReference type="FunFam" id="2.60.40.640:FF:000024">
    <property type="entry name" value="Down syndrome critical region protein 3"/>
    <property type="match status" value="1"/>
</dbReference>
<name>A0A6F9DWT6_9ASCI</name>
<evidence type="ECO:0000256" key="5">
    <source>
        <dbReference type="ARBA" id="ARBA00093280"/>
    </source>
</evidence>
<dbReference type="PANTHER" id="PTHR12233">
    <property type="entry name" value="VACUOLAR PROTEIN SORTING 26 RELATED"/>
    <property type="match status" value="1"/>
</dbReference>
<reference evidence="7" key="1">
    <citation type="submission" date="2020-04" db="EMBL/GenBank/DDBJ databases">
        <authorList>
            <person name="Neveu A P."/>
        </authorList>
    </citation>
    <scope>NUCLEOTIDE SEQUENCE</scope>
    <source>
        <tissue evidence="7">Whole embryo</tissue>
    </source>
</reference>
<gene>
    <name evidence="7" type="primary">Vps26c</name>
</gene>
<comment type="function">
    <text evidence="5">Component of the commander complex that is essential for endosomal recycling of transmembrane cargos; the commander complex is composed of the CCC subcomplex and the retriever subcomplex. Component of the retriever complex, which is a heterotrimeric complex related to retromer cargo-selective complex (CSC) and essential for retromer-independent retrieval and recycling of numerous cargos such as integrin alpha-5/beta-1 (ITGA5:ITGB1). The recruitment of the retriever complex to the endosomal membrane involves CCC and WASH complexes. In the endosomes, drives the retriever and recycling of NxxY-motif-containing cargo proteins by coupling to SNX17, a cargo essential for the homeostatic maintenance of numerous cell surface proteins associated with processes that include cell migration, cell adhesion, nutrient supply and cell signaling.</text>
</comment>
<evidence type="ECO:0000313" key="7">
    <source>
        <dbReference type="EMBL" id="CAB3267631.1"/>
    </source>
</evidence>
<evidence type="ECO:0000256" key="2">
    <source>
        <dbReference type="ARBA" id="ARBA00009100"/>
    </source>
</evidence>
<dbReference type="Gene3D" id="2.60.40.640">
    <property type="match status" value="2"/>
</dbReference>